<feature type="transmembrane region" description="Helical" evidence="1">
    <location>
        <begin position="20"/>
        <end position="37"/>
    </location>
</feature>
<keyword evidence="1" id="KW-1133">Transmembrane helix</keyword>
<dbReference type="Proteomes" id="UP000030081">
    <property type="component" value="Chromosome 1"/>
</dbReference>
<evidence type="ECO:0000256" key="1">
    <source>
        <dbReference type="SAM" id="Phobius"/>
    </source>
</evidence>
<keyword evidence="3" id="KW-1185">Reference proteome</keyword>
<dbReference type="RefSeq" id="WP_043007704.1">
    <property type="nucleotide sequence ID" value="NZ_CP009617.1"/>
</dbReference>
<organism evidence="2 3">
    <name type="scientific">Vibrio coralliilyticus</name>
    <dbReference type="NCBI Taxonomy" id="190893"/>
    <lineage>
        <taxon>Bacteria</taxon>
        <taxon>Pseudomonadati</taxon>
        <taxon>Pseudomonadota</taxon>
        <taxon>Gammaproteobacteria</taxon>
        <taxon>Vibrionales</taxon>
        <taxon>Vibrionaceae</taxon>
        <taxon>Vibrio</taxon>
    </lineage>
</organism>
<accession>A0AAN0SAL2</accession>
<dbReference type="KEGG" id="vcy:IX92_05850"/>
<name>A0AAN0SAL2_9VIBR</name>
<dbReference type="EMBL" id="CP009617">
    <property type="protein sequence ID" value="AIW18597.1"/>
    <property type="molecule type" value="Genomic_DNA"/>
</dbReference>
<evidence type="ECO:0000313" key="2">
    <source>
        <dbReference type="EMBL" id="AIW18597.1"/>
    </source>
</evidence>
<reference evidence="2 3" key="1">
    <citation type="submission" date="2014-10" db="EMBL/GenBank/DDBJ databases">
        <title>The Complete Genome Sequence for the Shellfish Pathogen Vibrio coralliilyticus RE98 Isolated from a Shellfish Hatchery.</title>
        <authorList>
            <person name="Richards G.P."/>
            <person name="Bono J.L."/>
            <person name="Watson M.A."/>
            <person name="Needleman D.S."/>
        </authorList>
    </citation>
    <scope>NUCLEOTIDE SEQUENCE [LARGE SCALE GENOMIC DNA]</scope>
    <source>
        <strain evidence="2 3">RE98</strain>
    </source>
</reference>
<sequence length="128" mass="14948">MEISQVRDAVRRHAYKNYIMLFKGFIVTFGVLLAGWGQMYPHLDANTIAAKEAELYLEQQYQMPFTEIDCLSQPEKVKECRMAAFRVDHHTQVNRFFLFFFSLLFGISITLLLISVSGYFQHIKSNVE</sequence>
<evidence type="ECO:0000313" key="3">
    <source>
        <dbReference type="Proteomes" id="UP000030081"/>
    </source>
</evidence>
<keyword evidence="1" id="KW-0472">Membrane</keyword>
<protein>
    <submittedName>
        <fullName evidence="2">Uncharacterized protein</fullName>
    </submittedName>
</protein>
<dbReference type="AlphaFoldDB" id="A0AAN0SAL2"/>
<gene>
    <name evidence="2" type="ORF">IX92_05850</name>
</gene>
<keyword evidence="1" id="KW-0812">Transmembrane</keyword>
<feature type="transmembrane region" description="Helical" evidence="1">
    <location>
        <begin position="96"/>
        <end position="120"/>
    </location>
</feature>
<proteinExistence type="predicted"/>